<accession>A0A0A8YZ23</accession>
<evidence type="ECO:0000313" key="1">
    <source>
        <dbReference type="EMBL" id="JAD27862.1"/>
    </source>
</evidence>
<proteinExistence type="predicted"/>
<reference evidence="1" key="1">
    <citation type="submission" date="2014-09" db="EMBL/GenBank/DDBJ databases">
        <authorList>
            <person name="Magalhaes I.L.F."/>
            <person name="Oliveira U."/>
            <person name="Santos F.R."/>
            <person name="Vidigal T.H.D.A."/>
            <person name="Brescovit A.D."/>
            <person name="Santos A.J."/>
        </authorList>
    </citation>
    <scope>NUCLEOTIDE SEQUENCE</scope>
    <source>
        <tissue evidence="1">Shoot tissue taken approximately 20 cm above the soil surface</tissue>
    </source>
</reference>
<dbReference type="AlphaFoldDB" id="A0A0A8YZ23"/>
<reference evidence="1" key="2">
    <citation type="journal article" date="2015" name="Data Brief">
        <title>Shoot transcriptome of the giant reed, Arundo donax.</title>
        <authorList>
            <person name="Barrero R.A."/>
            <person name="Guerrero F.D."/>
            <person name="Moolhuijzen P."/>
            <person name="Goolsby J.A."/>
            <person name="Tidwell J."/>
            <person name="Bellgard S.E."/>
            <person name="Bellgard M.I."/>
        </authorList>
    </citation>
    <scope>NUCLEOTIDE SEQUENCE</scope>
    <source>
        <tissue evidence="1">Shoot tissue taken approximately 20 cm above the soil surface</tissue>
    </source>
</reference>
<organism evidence="1">
    <name type="scientific">Arundo donax</name>
    <name type="common">Giant reed</name>
    <name type="synonym">Donax arundinaceus</name>
    <dbReference type="NCBI Taxonomy" id="35708"/>
    <lineage>
        <taxon>Eukaryota</taxon>
        <taxon>Viridiplantae</taxon>
        <taxon>Streptophyta</taxon>
        <taxon>Embryophyta</taxon>
        <taxon>Tracheophyta</taxon>
        <taxon>Spermatophyta</taxon>
        <taxon>Magnoliopsida</taxon>
        <taxon>Liliopsida</taxon>
        <taxon>Poales</taxon>
        <taxon>Poaceae</taxon>
        <taxon>PACMAD clade</taxon>
        <taxon>Arundinoideae</taxon>
        <taxon>Arundineae</taxon>
        <taxon>Arundo</taxon>
    </lineage>
</organism>
<sequence>MGFTSLAHETQAINTLTIYSSTSPYPS</sequence>
<name>A0A0A8YZ23_ARUDO</name>
<dbReference type="EMBL" id="GBRH01270033">
    <property type="protein sequence ID" value="JAD27862.1"/>
    <property type="molecule type" value="Transcribed_RNA"/>
</dbReference>
<protein>
    <submittedName>
        <fullName evidence="1">Uncharacterized protein</fullName>
    </submittedName>
</protein>